<organism evidence="3 4">
    <name type="scientific">Strongylocentrotus purpuratus</name>
    <name type="common">Purple sea urchin</name>
    <dbReference type="NCBI Taxonomy" id="7668"/>
    <lineage>
        <taxon>Eukaryota</taxon>
        <taxon>Metazoa</taxon>
        <taxon>Echinodermata</taxon>
        <taxon>Eleutherozoa</taxon>
        <taxon>Echinozoa</taxon>
        <taxon>Echinoidea</taxon>
        <taxon>Euechinoidea</taxon>
        <taxon>Echinacea</taxon>
        <taxon>Camarodonta</taxon>
        <taxon>Echinidea</taxon>
        <taxon>Strongylocentrotidae</taxon>
        <taxon>Strongylocentrotus</taxon>
    </lineage>
</organism>
<dbReference type="KEGG" id="spu:105439367"/>
<feature type="compositionally biased region" description="Low complexity" evidence="1">
    <location>
        <begin position="131"/>
        <end position="151"/>
    </location>
</feature>
<feature type="compositionally biased region" description="Low complexity" evidence="1">
    <location>
        <begin position="167"/>
        <end position="179"/>
    </location>
</feature>
<sequence>MDLKWKTLMIIFIIHGLLEIQAGSAPPREESCATPRCKPVPESPTITIECDPGSTIRITKGVCIVVPSCDDYDPSLESLCDNSDKTAQWAPYCETVNPCSLTVSCVAGSMCPGEYTYGYADYECVTDETTAPTTLTSGTPETPTEYRTPTPGVRGETTVPTRSTSGTPETPTEYRTPTPGKYSQNYVEVSW</sequence>
<evidence type="ECO:0000313" key="4">
    <source>
        <dbReference type="Proteomes" id="UP000007110"/>
    </source>
</evidence>
<evidence type="ECO:0000256" key="1">
    <source>
        <dbReference type="SAM" id="MobiDB-lite"/>
    </source>
</evidence>
<dbReference type="AlphaFoldDB" id="A0A7M7NUJ1"/>
<keyword evidence="2" id="KW-0732">Signal</keyword>
<reference evidence="3" key="2">
    <citation type="submission" date="2021-01" db="UniProtKB">
        <authorList>
            <consortium name="EnsemblMetazoa"/>
        </authorList>
    </citation>
    <scope>IDENTIFICATION</scope>
</reference>
<dbReference type="RefSeq" id="XP_030841857.1">
    <property type="nucleotide sequence ID" value="XM_030985997.1"/>
</dbReference>
<feature type="signal peptide" evidence="2">
    <location>
        <begin position="1"/>
        <end position="24"/>
    </location>
</feature>
<keyword evidence="4" id="KW-1185">Reference proteome</keyword>
<dbReference type="GeneID" id="105439367"/>
<dbReference type="EnsemblMetazoa" id="XM_030985997">
    <property type="protein sequence ID" value="XP_030841857"/>
    <property type="gene ID" value="LOC105439367"/>
</dbReference>
<name>A0A7M7NUJ1_STRPU</name>
<dbReference type="InParanoid" id="A0A7M7NUJ1"/>
<dbReference type="Proteomes" id="UP000007110">
    <property type="component" value="Unassembled WGS sequence"/>
</dbReference>
<proteinExistence type="predicted"/>
<evidence type="ECO:0000313" key="3">
    <source>
        <dbReference type="EnsemblMetazoa" id="XP_030841857"/>
    </source>
</evidence>
<feature type="chain" id="PRO_5029560623" evidence="2">
    <location>
        <begin position="25"/>
        <end position="191"/>
    </location>
</feature>
<feature type="region of interest" description="Disordered" evidence="1">
    <location>
        <begin position="131"/>
        <end position="182"/>
    </location>
</feature>
<protein>
    <submittedName>
        <fullName evidence="3">Uncharacterized protein</fullName>
    </submittedName>
</protein>
<evidence type="ECO:0000256" key="2">
    <source>
        <dbReference type="SAM" id="SignalP"/>
    </source>
</evidence>
<accession>A0A7M7NUJ1</accession>
<reference evidence="4" key="1">
    <citation type="submission" date="2015-02" db="EMBL/GenBank/DDBJ databases">
        <title>Genome sequencing for Strongylocentrotus purpuratus.</title>
        <authorList>
            <person name="Murali S."/>
            <person name="Liu Y."/>
            <person name="Vee V."/>
            <person name="English A."/>
            <person name="Wang M."/>
            <person name="Skinner E."/>
            <person name="Han Y."/>
            <person name="Muzny D.M."/>
            <person name="Worley K.C."/>
            <person name="Gibbs R.A."/>
        </authorList>
    </citation>
    <scope>NUCLEOTIDE SEQUENCE</scope>
</reference>